<protein>
    <submittedName>
        <fullName evidence="2">Uncharacterized protein</fullName>
    </submittedName>
</protein>
<dbReference type="Proteomes" id="UP000224634">
    <property type="component" value="Unassembled WGS sequence"/>
</dbReference>
<proteinExistence type="predicted"/>
<dbReference type="EMBL" id="PDNA01000021">
    <property type="protein sequence ID" value="PGH23665.1"/>
    <property type="molecule type" value="Genomic_DNA"/>
</dbReference>
<reference evidence="2 3" key="1">
    <citation type="submission" date="2017-10" db="EMBL/GenBank/DDBJ databases">
        <title>Comparative genomics in systemic dimorphic fungi from Ajellomycetaceae.</title>
        <authorList>
            <person name="Munoz J.F."/>
            <person name="Mcewen J.G."/>
            <person name="Clay O.K."/>
            <person name="Cuomo C.A."/>
        </authorList>
    </citation>
    <scope>NUCLEOTIDE SEQUENCE [LARGE SCALE GENOMIC DNA]</scope>
    <source>
        <strain evidence="2 3">UAMH7299</strain>
    </source>
</reference>
<dbReference type="AlphaFoldDB" id="A0A2B7YQR9"/>
<accession>A0A2B7YQR9</accession>
<gene>
    <name evidence="2" type="ORF">AJ80_02271</name>
</gene>
<comment type="caution">
    <text evidence="2">The sequence shown here is derived from an EMBL/GenBank/DDBJ whole genome shotgun (WGS) entry which is preliminary data.</text>
</comment>
<feature type="compositionally biased region" description="Polar residues" evidence="1">
    <location>
        <begin position="22"/>
        <end position="36"/>
    </location>
</feature>
<feature type="region of interest" description="Disordered" evidence="1">
    <location>
        <begin position="73"/>
        <end position="94"/>
    </location>
</feature>
<evidence type="ECO:0000313" key="3">
    <source>
        <dbReference type="Proteomes" id="UP000224634"/>
    </source>
</evidence>
<organism evidence="2 3">
    <name type="scientific">Polytolypa hystricis (strain UAMH7299)</name>
    <dbReference type="NCBI Taxonomy" id="1447883"/>
    <lineage>
        <taxon>Eukaryota</taxon>
        <taxon>Fungi</taxon>
        <taxon>Dikarya</taxon>
        <taxon>Ascomycota</taxon>
        <taxon>Pezizomycotina</taxon>
        <taxon>Eurotiomycetes</taxon>
        <taxon>Eurotiomycetidae</taxon>
        <taxon>Onygenales</taxon>
        <taxon>Onygenales incertae sedis</taxon>
        <taxon>Polytolypa</taxon>
    </lineage>
</organism>
<keyword evidence="3" id="KW-1185">Reference proteome</keyword>
<evidence type="ECO:0000313" key="2">
    <source>
        <dbReference type="EMBL" id="PGH23665.1"/>
    </source>
</evidence>
<evidence type="ECO:0000256" key="1">
    <source>
        <dbReference type="SAM" id="MobiDB-lite"/>
    </source>
</evidence>
<feature type="region of interest" description="Disordered" evidence="1">
    <location>
        <begin position="18"/>
        <end position="40"/>
    </location>
</feature>
<name>A0A2B7YQR9_POLH7</name>
<sequence length="129" mass="14487">MVPQQALWMWEQVGVPHPEELSSATGTTPGVNSPSWQDAGPYLEPRKRLDLVEATLFAMDPLLALLVDPCRRERHDRKEPVKSPQVLNADDIGWQGEAERGRFTQEAEQKGTRDGKCECKSAKKINFST</sequence>